<evidence type="ECO:0000256" key="3">
    <source>
        <dbReference type="ARBA" id="ARBA00022989"/>
    </source>
</evidence>
<proteinExistence type="predicted"/>
<dbReference type="PANTHER" id="PTHR16201:SF11">
    <property type="entry name" value="PQ-LOOP REPEAT-CONTAINING PROTEIN"/>
    <property type="match status" value="1"/>
</dbReference>
<dbReference type="Gene3D" id="1.20.1280.290">
    <property type="match status" value="1"/>
</dbReference>
<feature type="transmembrane region" description="Helical" evidence="6">
    <location>
        <begin position="139"/>
        <end position="161"/>
    </location>
</feature>
<evidence type="ECO:0000313" key="7">
    <source>
        <dbReference type="EMBL" id="KAF9586021.1"/>
    </source>
</evidence>
<name>A0A9P6G384_9FUNG</name>
<dbReference type="Proteomes" id="UP000780801">
    <property type="component" value="Unassembled WGS sequence"/>
</dbReference>
<protein>
    <recommendedName>
        <fullName evidence="9">PQ loop repeat protein</fullName>
    </recommendedName>
</protein>
<evidence type="ECO:0000256" key="6">
    <source>
        <dbReference type="SAM" id="Phobius"/>
    </source>
</evidence>
<evidence type="ECO:0000313" key="8">
    <source>
        <dbReference type="Proteomes" id="UP000780801"/>
    </source>
</evidence>
<dbReference type="Pfam" id="PF04193">
    <property type="entry name" value="PQ-loop"/>
    <property type="match status" value="1"/>
</dbReference>
<evidence type="ECO:0000256" key="5">
    <source>
        <dbReference type="SAM" id="MobiDB-lite"/>
    </source>
</evidence>
<gene>
    <name evidence="7" type="ORF">BGW38_010355</name>
</gene>
<comment type="caution">
    <text evidence="7">The sequence shown here is derived from an EMBL/GenBank/DDBJ whole genome shotgun (WGS) entry which is preliminary data.</text>
</comment>
<feature type="compositionally biased region" description="Polar residues" evidence="5">
    <location>
        <begin position="200"/>
        <end position="210"/>
    </location>
</feature>
<dbReference type="SMART" id="SM00679">
    <property type="entry name" value="CTNS"/>
    <property type="match status" value="1"/>
</dbReference>
<dbReference type="PANTHER" id="PTHR16201">
    <property type="entry name" value="SEVEN TRANSMEMBRANE PROTEIN 1-RELATED"/>
    <property type="match status" value="1"/>
</dbReference>
<keyword evidence="3 6" id="KW-1133">Transmembrane helix</keyword>
<reference evidence="7" key="1">
    <citation type="journal article" date="2020" name="Fungal Divers.">
        <title>Resolving the Mortierellaceae phylogeny through synthesis of multi-gene phylogenetics and phylogenomics.</title>
        <authorList>
            <person name="Vandepol N."/>
            <person name="Liber J."/>
            <person name="Desiro A."/>
            <person name="Na H."/>
            <person name="Kennedy M."/>
            <person name="Barry K."/>
            <person name="Grigoriev I.V."/>
            <person name="Miller A.N."/>
            <person name="O'Donnell K."/>
            <person name="Stajich J.E."/>
            <person name="Bonito G."/>
        </authorList>
    </citation>
    <scope>NUCLEOTIDE SEQUENCE</scope>
    <source>
        <strain evidence="7">KOD1015</strain>
    </source>
</reference>
<accession>A0A9P6G384</accession>
<feature type="transmembrane region" description="Helical" evidence="6">
    <location>
        <begin position="74"/>
        <end position="94"/>
    </location>
</feature>
<sequence length="210" mass="23149">MFGLVLVLFIIYFPANKKNAGSGNRHPQFSFLPDPSDEWALSLLIARFVGVQLAVCVFITILMLAFVGPDSQWTSLWASLLGITSVILATIQYVPQIMRTYRRKSVGALSIPMMLMQTPGAALLTLSLALRPGANWTTWIVYAVTGCLQGILLVMCIYYHFNATKQGYGDFDTAETEPLLAENHIVPNLHLPHPHRDQHQNSAHGTPASG</sequence>
<dbReference type="GO" id="GO:0016020">
    <property type="term" value="C:membrane"/>
    <property type="evidence" value="ECO:0007669"/>
    <property type="project" value="UniProtKB-SubCell"/>
</dbReference>
<keyword evidence="8" id="KW-1185">Reference proteome</keyword>
<feature type="region of interest" description="Disordered" evidence="5">
    <location>
        <begin position="190"/>
        <end position="210"/>
    </location>
</feature>
<dbReference type="InterPro" id="IPR051415">
    <property type="entry name" value="LAAT-1"/>
</dbReference>
<keyword evidence="2 6" id="KW-0812">Transmembrane</keyword>
<evidence type="ECO:0000256" key="1">
    <source>
        <dbReference type="ARBA" id="ARBA00004141"/>
    </source>
</evidence>
<organism evidence="7 8">
    <name type="scientific">Lunasporangiospora selenospora</name>
    <dbReference type="NCBI Taxonomy" id="979761"/>
    <lineage>
        <taxon>Eukaryota</taxon>
        <taxon>Fungi</taxon>
        <taxon>Fungi incertae sedis</taxon>
        <taxon>Mucoromycota</taxon>
        <taxon>Mortierellomycotina</taxon>
        <taxon>Mortierellomycetes</taxon>
        <taxon>Mortierellales</taxon>
        <taxon>Mortierellaceae</taxon>
        <taxon>Lunasporangiospora</taxon>
    </lineage>
</organism>
<evidence type="ECO:0000256" key="4">
    <source>
        <dbReference type="ARBA" id="ARBA00023136"/>
    </source>
</evidence>
<feature type="transmembrane region" description="Helical" evidence="6">
    <location>
        <begin position="41"/>
        <end position="67"/>
    </location>
</feature>
<evidence type="ECO:0008006" key="9">
    <source>
        <dbReference type="Google" id="ProtNLM"/>
    </source>
</evidence>
<dbReference type="InterPro" id="IPR006603">
    <property type="entry name" value="PQ-loop_rpt"/>
</dbReference>
<dbReference type="OrthoDB" id="19344at2759"/>
<evidence type="ECO:0000256" key="2">
    <source>
        <dbReference type="ARBA" id="ARBA00022692"/>
    </source>
</evidence>
<dbReference type="EMBL" id="JAABOA010000083">
    <property type="protein sequence ID" value="KAF9586021.1"/>
    <property type="molecule type" value="Genomic_DNA"/>
</dbReference>
<keyword evidence="4 6" id="KW-0472">Membrane</keyword>
<dbReference type="AlphaFoldDB" id="A0A9P6G384"/>
<feature type="transmembrane region" description="Helical" evidence="6">
    <location>
        <begin position="106"/>
        <end position="130"/>
    </location>
</feature>
<comment type="subcellular location">
    <subcellularLocation>
        <location evidence="1">Membrane</location>
        <topology evidence="1">Multi-pass membrane protein</topology>
    </subcellularLocation>
</comment>